<keyword evidence="7 8" id="KW-0424">Laminin EGF-like domain</keyword>
<keyword evidence="5 8" id="KW-1015">Disulfide bond</keyword>
<keyword evidence="2" id="KW-0964">Secreted</keyword>
<dbReference type="SMART" id="SM00136">
    <property type="entry name" value="LamNT"/>
    <property type="match status" value="1"/>
</dbReference>
<dbReference type="FunFam" id="2.10.25.10:FF:000048">
    <property type="entry name" value="Netrin 3"/>
    <property type="match status" value="1"/>
</dbReference>
<dbReference type="Proteomes" id="UP000218231">
    <property type="component" value="Unassembled WGS sequence"/>
</dbReference>
<reference evidence="13 14" key="1">
    <citation type="journal article" date="2017" name="Curr. Biol.">
        <title>Genome architecture and evolution of a unichromosomal asexual nematode.</title>
        <authorList>
            <person name="Fradin H."/>
            <person name="Zegar C."/>
            <person name="Gutwein M."/>
            <person name="Lucas J."/>
            <person name="Kovtun M."/>
            <person name="Corcoran D."/>
            <person name="Baugh L.R."/>
            <person name="Kiontke K."/>
            <person name="Gunsalus K."/>
            <person name="Fitch D.H."/>
            <person name="Piano F."/>
        </authorList>
    </citation>
    <scope>NUCLEOTIDE SEQUENCE [LARGE SCALE GENOMIC DNA]</scope>
    <source>
        <strain evidence="13">PF1309</strain>
    </source>
</reference>
<dbReference type="FunFam" id="2.40.50.120:FF:000025">
    <property type="entry name" value="Netrin unc-6"/>
    <property type="match status" value="1"/>
</dbReference>
<evidence type="ECO:0000259" key="12">
    <source>
        <dbReference type="PROSITE" id="PS51117"/>
    </source>
</evidence>
<evidence type="ECO:0000259" key="10">
    <source>
        <dbReference type="PROSITE" id="PS50027"/>
    </source>
</evidence>
<evidence type="ECO:0000313" key="13">
    <source>
        <dbReference type="EMBL" id="PAV87919.1"/>
    </source>
</evidence>
<dbReference type="GO" id="GO:1902667">
    <property type="term" value="P:regulation of axon guidance"/>
    <property type="evidence" value="ECO:0007669"/>
    <property type="project" value="UniProtKB-ARBA"/>
</dbReference>
<dbReference type="InterPro" id="IPR000742">
    <property type="entry name" value="EGF"/>
</dbReference>
<name>A0A2A2LP43_9BILA</name>
<feature type="chain" id="PRO_5013014001" description="Netrin-1" evidence="9">
    <location>
        <begin position="17"/>
        <end position="609"/>
    </location>
</feature>
<keyword evidence="3 9" id="KW-0732">Signal</keyword>
<organism evidence="13 14">
    <name type="scientific">Diploscapter pachys</name>
    <dbReference type="NCBI Taxonomy" id="2018661"/>
    <lineage>
        <taxon>Eukaryota</taxon>
        <taxon>Metazoa</taxon>
        <taxon>Ecdysozoa</taxon>
        <taxon>Nematoda</taxon>
        <taxon>Chromadorea</taxon>
        <taxon>Rhabditida</taxon>
        <taxon>Rhabditina</taxon>
        <taxon>Rhabditomorpha</taxon>
        <taxon>Rhabditoidea</taxon>
        <taxon>Rhabditidae</taxon>
        <taxon>Diploscapter</taxon>
    </lineage>
</organism>
<dbReference type="AlphaFoldDB" id="A0A2A2LP43"/>
<dbReference type="PANTHER" id="PTHR10574:SF365">
    <property type="entry name" value="NETRIN-A-RELATED"/>
    <property type="match status" value="1"/>
</dbReference>
<dbReference type="PROSITE" id="PS50189">
    <property type="entry name" value="NTR"/>
    <property type="match status" value="1"/>
</dbReference>
<evidence type="ECO:0008006" key="15">
    <source>
        <dbReference type="Google" id="ProtNLM"/>
    </source>
</evidence>
<dbReference type="Gene3D" id="2.170.300.10">
    <property type="entry name" value="Tie2 ligand-binding domain superfamily"/>
    <property type="match status" value="1"/>
</dbReference>
<feature type="disulfide bond" evidence="8">
    <location>
        <begin position="433"/>
        <end position="442"/>
    </location>
</feature>
<evidence type="ECO:0000256" key="2">
    <source>
        <dbReference type="ARBA" id="ARBA00022525"/>
    </source>
</evidence>
<dbReference type="FunFam" id="2.10.25.10:FF:000081">
    <property type="entry name" value="Netrin 1"/>
    <property type="match status" value="1"/>
</dbReference>
<dbReference type="Gene3D" id="2.10.25.10">
    <property type="entry name" value="Laminin"/>
    <property type="match status" value="1"/>
</dbReference>
<feature type="domain" description="NTR" evidence="11">
    <location>
        <begin position="476"/>
        <end position="604"/>
    </location>
</feature>
<dbReference type="GO" id="GO:0030424">
    <property type="term" value="C:axon"/>
    <property type="evidence" value="ECO:0007669"/>
    <property type="project" value="UniProtKB-ARBA"/>
</dbReference>
<evidence type="ECO:0000259" key="11">
    <source>
        <dbReference type="PROSITE" id="PS50189"/>
    </source>
</evidence>
<dbReference type="Pfam" id="PF01759">
    <property type="entry name" value="NTR"/>
    <property type="match status" value="1"/>
</dbReference>
<dbReference type="Pfam" id="PF24973">
    <property type="entry name" value="EGF_LMN_ATRN"/>
    <property type="match status" value="2"/>
</dbReference>
<evidence type="ECO:0000256" key="9">
    <source>
        <dbReference type="SAM" id="SignalP"/>
    </source>
</evidence>
<evidence type="ECO:0000256" key="7">
    <source>
        <dbReference type="ARBA" id="ARBA00023292"/>
    </source>
</evidence>
<dbReference type="EMBL" id="LIAE01006538">
    <property type="protein sequence ID" value="PAV87919.1"/>
    <property type="molecule type" value="Genomic_DNA"/>
</dbReference>
<evidence type="ECO:0000256" key="8">
    <source>
        <dbReference type="PROSITE-ProRule" id="PRU00460"/>
    </source>
</evidence>
<dbReference type="SUPFAM" id="SSF50242">
    <property type="entry name" value="TIMP-like"/>
    <property type="match status" value="1"/>
</dbReference>
<evidence type="ECO:0000256" key="5">
    <source>
        <dbReference type="ARBA" id="ARBA00023157"/>
    </source>
</evidence>
<feature type="disulfide bond" evidence="8">
    <location>
        <begin position="445"/>
        <end position="459"/>
    </location>
</feature>
<dbReference type="STRING" id="2018661.A0A2A2LP43"/>
<dbReference type="GO" id="GO:0048813">
    <property type="term" value="P:dendrite morphogenesis"/>
    <property type="evidence" value="ECO:0007669"/>
    <property type="project" value="UniProtKB-ARBA"/>
</dbReference>
<dbReference type="Gene3D" id="2.60.120.260">
    <property type="entry name" value="Galactose-binding domain-like"/>
    <property type="match status" value="1"/>
</dbReference>
<dbReference type="InterPro" id="IPR002049">
    <property type="entry name" value="LE_dom"/>
</dbReference>
<gene>
    <name evidence="13" type="ORF">WR25_03696</name>
</gene>
<accession>A0A2A2LP43</accession>
<evidence type="ECO:0000313" key="14">
    <source>
        <dbReference type="Proteomes" id="UP000218231"/>
    </source>
</evidence>
<dbReference type="CDD" id="cd00055">
    <property type="entry name" value="EGF_Lam"/>
    <property type="match status" value="3"/>
</dbReference>
<dbReference type="Gene3D" id="2.40.50.120">
    <property type="match status" value="1"/>
</dbReference>
<dbReference type="GO" id="GO:0005604">
    <property type="term" value="C:basement membrane"/>
    <property type="evidence" value="ECO:0007669"/>
    <property type="project" value="TreeGrafter"/>
</dbReference>
<dbReference type="InterPro" id="IPR050440">
    <property type="entry name" value="Laminin/Netrin_ECM"/>
</dbReference>
<dbReference type="InterPro" id="IPR018933">
    <property type="entry name" value="Netrin_module_non-TIMP"/>
</dbReference>
<comment type="subcellular location">
    <subcellularLocation>
        <location evidence="1">Secreted</location>
    </subcellularLocation>
</comment>
<dbReference type="PROSITE" id="PS00022">
    <property type="entry name" value="EGF_1"/>
    <property type="match status" value="1"/>
</dbReference>
<dbReference type="SUPFAM" id="SSF57196">
    <property type="entry name" value="EGF/Laminin"/>
    <property type="match status" value="3"/>
</dbReference>
<keyword evidence="14" id="KW-1185">Reference proteome</keyword>
<dbReference type="FunFam" id="2.60.120.260:FF:000098">
    <property type="entry name" value="Netrin-A, isoform B"/>
    <property type="match status" value="1"/>
</dbReference>
<dbReference type="PROSITE" id="PS51117">
    <property type="entry name" value="LAMININ_NTER"/>
    <property type="match status" value="1"/>
</dbReference>
<dbReference type="GO" id="GO:0008045">
    <property type="term" value="P:motor neuron axon guidance"/>
    <property type="evidence" value="ECO:0007669"/>
    <property type="project" value="TreeGrafter"/>
</dbReference>
<dbReference type="InterPro" id="IPR008993">
    <property type="entry name" value="TIMP-like_OB-fold"/>
</dbReference>
<dbReference type="InterPro" id="IPR001134">
    <property type="entry name" value="Netrin_domain"/>
</dbReference>
<protein>
    <recommendedName>
        <fullName evidence="15">Netrin-1</fullName>
    </recommendedName>
</protein>
<evidence type="ECO:0000256" key="6">
    <source>
        <dbReference type="ARBA" id="ARBA00023180"/>
    </source>
</evidence>
<dbReference type="GO" id="GO:0009888">
    <property type="term" value="P:tissue development"/>
    <property type="evidence" value="ECO:0007669"/>
    <property type="project" value="TreeGrafter"/>
</dbReference>
<dbReference type="PANTHER" id="PTHR10574">
    <property type="entry name" value="NETRIN/LAMININ-RELATED"/>
    <property type="match status" value="1"/>
</dbReference>
<evidence type="ECO:0000256" key="3">
    <source>
        <dbReference type="ARBA" id="ARBA00022729"/>
    </source>
</evidence>
<dbReference type="InterPro" id="IPR008211">
    <property type="entry name" value="Laminin_N"/>
</dbReference>
<dbReference type="OrthoDB" id="9972745at2759"/>
<evidence type="ECO:0000256" key="4">
    <source>
        <dbReference type="ARBA" id="ARBA00022737"/>
    </source>
</evidence>
<proteinExistence type="predicted"/>
<dbReference type="SMART" id="SM00643">
    <property type="entry name" value="C345C"/>
    <property type="match status" value="1"/>
</dbReference>
<dbReference type="GO" id="GO:0005576">
    <property type="term" value="C:extracellular region"/>
    <property type="evidence" value="ECO:0007669"/>
    <property type="project" value="UniProtKB-SubCell"/>
</dbReference>
<sequence>MLQLLVAASLCGTLQSAYFSQFSMREPDQDPCVDSTGRPVRCVPEFINAAFGKPVVASDTCGLHGPERFCTVREGNDGVLRERCEECDAARQELSHPAQLLTDLNDANNMTCWVSSPSISPKNVSLTLSLGKKFELAYVSMHFCSRLPDSMAVYKSADFGRTWMPVHFFSSECKRIYGKLPNSDITKANEQDAICTDSHVTSPAGGNRVAFAFLENRPSALHFESSPVLQDWVTATDIKIVFNRISADQAELYGISNEVTDALSGSLGNDSQTDPVQQRYFYSMGELAVGGRCKCNGHASRCTYDKMGKYTCDCKHNTMGSECEQCKPFHYDRPWARATSRSANSCVACNCNLHAKRCRFDPELYRLSGQRSGGVCINCRHQTTGRNCHLCRPGYVRDSTKPITSRKACKSCGCHPVGSLGRSCNQTSGQCVCKTGVTGLTCNRCAKGYQQSRSTVTPCIRIPTLEDINAPEQDQCPKCRIVPKRLSQRKFCKRDHAIQIVVMGREMADGWAKYRIVVEQIFKKGLKGASSRRGETWLWVNEEAVLCKCPKIKVGRRYLLLGKDDESEDKPGIMVNPKTVLVEWSDELLEKVIRFGKRDKMGYCHPERY</sequence>
<comment type="caution">
    <text evidence="13">The sequence shown here is derived from an EMBL/GenBank/DDBJ whole genome shotgun (WGS) entry which is preliminary data.</text>
</comment>
<dbReference type="Pfam" id="PF00055">
    <property type="entry name" value="Laminin_N"/>
    <property type="match status" value="1"/>
</dbReference>
<feature type="signal peptide" evidence="9">
    <location>
        <begin position="1"/>
        <end position="16"/>
    </location>
</feature>
<dbReference type="SMART" id="SM00180">
    <property type="entry name" value="EGF_Lam"/>
    <property type="match status" value="3"/>
</dbReference>
<dbReference type="InterPro" id="IPR056863">
    <property type="entry name" value="LMN_ATRN_NET-like_EGF"/>
</dbReference>
<feature type="disulfide bond" evidence="8">
    <location>
        <begin position="412"/>
        <end position="424"/>
    </location>
</feature>
<dbReference type="PROSITE" id="PS01248">
    <property type="entry name" value="EGF_LAM_1"/>
    <property type="match status" value="1"/>
</dbReference>
<dbReference type="Pfam" id="PF00053">
    <property type="entry name" value="EGF_laminin"/>
    <property type="match status" value="1"/>
</dbReference>
<keyword evidence="4" id="KW-0677">Repeat</keyword>
<evidence type="ECO:0000256" key="1">
    <source>
        <dbReference type="ARBA" id="ARBA00004613"/>
    </source>
</evidence>
<feature type="domain" description="Laminin N-terminal" evidence="12">
    <location>
        <begin position="38"/>
        <end position="292"/>
    </location>
</feature>
<dbReference type="GO" id="GO:0009887">
    <property type="term" value="P:animal organ morphogenesis"/>
    <property type="evidence" value="ECO:0007669"/>
    <property type="project" value="TreeGrafter"/>
</dbReference>
<dbReference type="CDD" id="cd03579">
    <property type="entry name" value="NTR_netrin-1_like"/>
    <property type="match status" value="1"/>
</dbReference>
<feature type="disulfide bond" evidence="8">
    <location>
        <begin position="414"/>
        <end position="431"/>
    </location>
</feature>
<dbReference type="PROSITE" id="PS50027">
    <property type="entry name" value="EGF_LAM_2"/>
    <property type="match status" value="1"/>
</dbReference>
<keyword evidence="6" id="KW-0325">Glycoprotein</keyword>
<feature type="domain" description="Laminin EGF-like" evidence="10">
    <location>
        <begin position="412"/>
        <end position="461"/>
    </location>
</feature>